<dbReference type="Pfam" id="PF00696">
    <property type="entry name" value="AA_kinase"/>
    <property type="match status" value="1"/>
</dbReference>
<dbReference type="RefSeq" id="WP_169255969.1">
    <property type="nucleotide sequence ID" value="NZ_WTVN01000013.1"/>
</dbReference>
<evidence type="ECO:0000313" key="3">
    <source>
        <dbReference type="Proteomes" id="UP000623795"/>
    </source>
</evidence>
<dbReference type="InterPro" id="IPR001048">
    <property type="entry name" value="Asp/Glu/Uridylate_kinase"/>
</dbReference>
<organism evidence="2 3">
    <name type="scientific">Aromatoleum toluvorans</name>
    <dbReference type="NCBI Taxonomy" id="92002"/>
    <lineage>
        <taxon>Bacteria</taxon>
        <taxon>Pseudomonadati</taxon>
        <taxon>Pseudomonadota</taxon>
        <taxon>Betaproteobacteria</taxon>
        <taxon>Rhodocyclales</taxon>
        <taxon>Rhodocyclaceae</taxon>
        <taxon>Aromatoleum</taxon>
    </lineage>
</organism>
<dbReference type="SUPFAM" id="SSF53633">
    <property type="entry name" value="Carbamate kinase-like"/>
    <property type="match status" value="1"/>
</dbReference>
<keyword evidence="2" id="KW-0808">Transferase</keyword>
<feature type="domain" description="Aspartate/glutamate/uridylate kinase" evidence="1">
    <location>
        <begin position="2"/>
        <end position="142"/>
    </location>
</feature>
<protein>
    <submittedName>
        <fullName evidence="2">Aspartate kinase</fullName>
    </submittedName>
</protein>
<dbReference type="InterPro" id="IPR036393">
    <property type="entry name" value="AceGlu_kinase-like_sf"/>
</dbReference>
<dbReference type="Gene3D" id="3.40.1160.10">
    <property type="entry name" value="Acetylglutamate kinase-like"/>
    <property type="match status" value="1"/>
</dbReference>
<gene>
    <name evidence="2" type="ORF">GPA22_10195</name>
</gene>
<comment type="caution">
    <text evidence="2">The sequence shown here is derived from an EMBL/GenBank/DDBJ whole genome shotgun (WGS) entry which is preliminary data.</text>
</comment>
<evidence type="ECO:0000313" key="2">
    <source>
        <dbReference type="EMBL" id="NMG44099.1"/>
    </source>
</evidence>
<dbReference type="Proteomes" id="UP000623795">
    <property type="component" value="Unassembled WGS sequence"/>
</dbReference>
<dbReference type="GO" id="GO:0016301">
    <property type="term" value="F:kinase activity"/>
    <property type="evidence" value="ECO:0007669"/>
    <property type="project" value="UniProtKB-KW"/>
</dbReference>
<keyword evidence="3" id="KW-1185">Reference proteome</keyword>
<sequence>MWVIKIGGSLAKDPLLVDWLEHLHDLGGGRVVIVPGGGPYADGARLAQAEWHLDDVVAHNMAILAMGQFAFMLQGLCPGLVLAADERELERTVHSGRVALWMPLQLLRRQADELTSWDVTADSLALWLANRLNAERAILVKSCPIAVTTPAPDDWGTLADEGIVDRRFPAFAAEAAYPIHLLERTGIARLKELLLAPTVA</sequence>
<name>A0ABX1PXD9_9RHOO</name>
<evidence type="ECO:0000259" key="1">
    <source>
        <dbReference type="Pfam" id="PF00696"/>
    </source>
</evidence>
<accession>A0ABX1PXD9</accession>
<keyword evidence="2" id="KW-0418">Kinase</keyword>
<reference evidence="2 3" key="1">
    <citation type="submission" date="2019-12" db="EMBL/GenBank/DDBJ databases">
        <title>Comparative genomics gives insights into the taxonomy of the Azoarcus-Aromatoleum group and reveals separate origins of nif in the plant-associated Azoarcus and non-plant-associated Aromatoleum sub-groups.</title>
        <authorList>
            <person name="Lafos M."/>
            <person name="Maluk M."/>
            <person name="Batista M."/>
            <person name="Junghare M."/>
            <person name="Carmona M."/>
            <person name="Faoro H."/>
            <person name="Cruz L.M."/>
            <person name="Battistoni F."/>
            <person name="De Souza E."/>
            <person name="Pedrosa F."/>
            <person name="Chen W.-M."/>
            <person name="Poole P.S."/>
            <person name="Dixon R.A."/>
            <person name="James E.K."/>
        </authorList>
    </citation>
    <scope>NUCLEOTIDE SEQUENCE [LARGE SCALE GENOMIC DNA]</scope>
    <source>
        <strain evidence="2 3">Td21</strain>
    </source>
</reference>
<dbReference type="EMBL" id="WTVN01000013">
    <property type="protein sequence ID" value="NMG44099.1"/>
    <property type="molecule type" value="Genomic_DNA"/>
</dbReference>
<proteinExistence type="predicted"/>